<reference evidence="1 2" key="1">
    <citation type="submission" date="2018-12" db="EMBL/GenBank/DDBJ databases">
        <title>Characterization of novel siphovirus infecting Emetic Bacillus cereus.</title>
        <authorList>
            <person name="Hu X."/>
            <person name="Wan X."/>
            <person name="Geng P."/>
            <person name="Yuan Z."/>
        </authorList>
    </citation>
    <scope>NUCLEOTIDE SEQUENCE [LARGE SCALE GENOMIC DNA]</scope>
</reference>
<protein>
    <submittedName>
        <fullName evidence="1">Uncharacterized protein</fullName>
    </submittedName>
</protein>
<sequence length="67" mass="7840">MFGFFRRKKTCIHRWHLIDTTTVASGSGIDGEDKYFIVACPHCDNQKLIHERDYSNFEEMFNVKAPS</sequence>
<proteinExistence type="predicted"/>
<organism evidence="1 2">
    <name type="scientific">Bacillus phage pW4</name>
    <dbReference type="NCBI Taxonomy" id="2500560"/>
    <lineage>
        <taxon>Viruses</taxon>
        <taxon>Duplodnaviria</taxon>
        <taxon>Heunggongvirae</taxon>
        <taxon>Uroviricota</taxon>
        <taxon>Caudoviricetes</taxon>
        <taxon>Sejongvirinae</taxon>
        <taxon>Yihwangvirus</taxon>
        <taxon>Yihwangvirus pW4</taxon>
    </lineage>
</organism>
<evidence type="ECO:0000313" key="2">
    <source>
        <dbReference type="Proteomes" id="UP000288674"/>
    </source>
</evidence>
<keyword evidence="2" id="KW-1185">Reference proteome</keyword>
<dbReference type="EMBL" id="MK288022">
    <property type="protein sequence ID" value="AZU99113.1"/>
    <property type="molecule type" value="Genomic_DNA"/>
</dbReference>
<accession>A0A3Q9R7T9</accession>
<gene>
    <name evidence="1" type="ORF">pW4_99</name>
</gene>
<evidence type="ECO:0000313" key="1">
    <source>
        <dbReference type="EMBL" id="AZU99113.1"/>
    </source>
</evidence>
<name>A0A3Q9R7T9_9CAUD</name>
<dbReference type="Proteomes" id="UP000288674">
    <property type="component" value="Segment"/>
</dbReference>